<dbReference type="PANTHER" id="PTHR13026:SF0">
    <property type="entry name" value="RIBOSOMAL RNA PROCESSING 1B"/>
    <property type="match status" value="1"/>
</dbReference>
<keyword evidence="3" id="KW-0698">rRNA processing</keyword>
<evidence type="ECO:0008006" key="7">
    <source>
        <dbReference type="Google" id="ProtNLM"/>
    </source>
</evidence>
<evidence type="ECO:0000313" key="6">
    <source>
        <dbReference type="Proteomes" id="UP000232875"/>
    </source>
</evidence>
<dbReference type="OrthoDB" id="2019504at2759"/>
<dbReference type="GO" id="GO:0006364">
    <property type="term" value="P:rRNA processing"/>
    <property type="evidence" value="ECO:0007669"/>
    <property type="project" value="UniProtKB-KW"/>
</dbReference>
<dbReference type="EMBL" id="KZ454987">
    <property type="protein sequence ID" value="PKI85552.1"/>
    <property type="molecule type" value="Genomic_DNA"/>
</dbReference>
<evidence type="ECO:0000256" key="2">
    <source>
        <dbReference type="ARBA" id="ARBA00006374"/>
    </source>
</evidence>
<comment type="similarity">
    <text evidence="2">Belongs to the RRP1 family.</text>
</comment>
<dbReference type="GO" id="GO:0005634">
    <property type="term" value="C:nucleus"/>
    <property type="evidence" value="ECO:0007669"/>
    <property type="project" value="UniProtKB-SubCell"/>
</dbReference>
<evidence type="ECO:0000256" key="3">
    <source>
        <dbReference type="ARBA" id="ARBA00022552"/>
    </source>
</evidence>
<dbReference type="Proteomes" id="UP000232875">
    <property type="component" value="Unassembled WGS sequence"/>
</dbReference>
<keyword evidence="6" id="KW-1185">Reference proteome</keyword>
<dbReference type="PANTHER" id="PTHR13026">
    <property type="entry name" value="NNP-1 PROTEIN NOVEL NUCLEAR PROTEIN 1 NOP52"/>
    <property type="match status" value="1"/>
</dbReference>
<dbReference type="GO" id="GO:0030688">
    <property type="term" value="C:preribosome, small subunit precursor"/>
    <property type="evidence" value="ECO:0007669"/>
    <property type="project" value="InterPro"/>
</dbReference>
<dbReference type="InterPro" id="IPR010301">
    <property type="entry name" value="RRP1"/>
</dbReference>
<dbReference type="AlphaFoldDB" id="A0A2N1JG73"/>
<keyword evidence="4" id="KW-0539">Nucleus</keyword>
<organism evidence="5 6">
    <name type="scientific">Malassezia vespertilionis</name>
    <dbReference type="NCBI Taxonomy" id="2020962"/>
    <lineage>
        <taxon>Eukaryota</taxon>
        <taxon>Fungi</taxon>
        <taxon>Dikarya</taxon>
        <taxon>Basidiomycota</taxon>
        <taxon>Ustilaginomycotina</taxon>
        <taxon>Malasseziomycetes</taxon>
        <taxon>Malasseziales</taxon>
        <taxon>Malasseziaceae</taxon>
        <taxon>Malassezia</taxon>
    </lineage>
</organism>
<gene>
    <name evidence="5" type="ORF">MVES_000074</name>
</gene>
<accession>A0A2N1JG73</accession>
<reference evidence="5 6" key="1">
    <citation type="submission" date="2017-10" db="EMBL/GenBank/DDBJ databases">
        <title>A novel species of cold-tolerant Malassezia isolated from bats.</title>
        <authorList>
            <person name="Lorch J.M."/>
            <person name="Palmer J.M."/>
            <person name="Vanderwolf K.J."/>
            <person name="Schmidt K.Z."/>
            <person name="Verant M.L."/>
            <person name="Weller T.J."/>
            <person name="Blehert D.S."/>
        </authorList>
    </citation>
    <scope>NUCLEOTIDE SEQUENCE [LARGE SCALE GENOMIC DNA]</scope>
    <source>
        <strain evidence="5 6">NWHC:44797-103</strain>
    </source>
</reference>
<dbReference type="Pfam" id="PF05997">
    <property type="entry name" value="Nop52"/>
    <property type="match status" value="1"/>
</dbReference>
<protein>
    <recommendedName>
        <fullName evidence="7">Nop52-domain-containing protein</fullName>
    </recommendedName>
</protein>
<sequence>MGKRAKPDPVDAELPLAKYFASSEKPFLLKSAREDGLDMRDAELAKLWKDKPLVQQALAQELAELVLHVAGIATNEEHAEESDAVDGDKPLQVKKARARALTALDFYDGFWMTIASEWHGVDKFRVNKYYLLMRRYVEAGFRLLLLHKWDSVLVKKFTSVMRGLHGPLSSNNVGMPDSITYHVCDIYLDELEQVVSSADEPGRVPISGLLLPLLELAATSRSKRVYDRVMSSAINPFLDATRLDNRKKKRRRVAEASHGDDVCRFASIFAHMHADVDDGDEHDDEEDDAELDEDARRILSIRRQTIKHAFTIASSPDAYVPSRRALYALWQSEQRT</sequence>
<evidence type="ECO:0000256" key="1">
    <source>
        <dbReference type="ARBA" id="ARBA00004123"/>
    </source>
</evidence>
<name>A0A2N1JG73_9BASI</name>
<comment type="subcellular location">
    <subcellularLocation>
        <location evidence="1">Nucleus</location>
    </subcellularLocation>
</comment>
<evidence type="ECO:0000256" key="4">
    <source>
        <dbReference type="ARBA" id="ARBA00023242"/>
    </source>
</evidence>
<evidence type="ECO:0000313" key="5">
    <source>
        <dbReference type="EMBL" id="PKI85552.1"/>
    </source>
</evidence>
<dbReference type="STRING" id="2020962.A0A2N1JG73"/>
<proteinExistence type="inferred from homology"/>